<name>B6GC91_9ACTN</name>
<evidence type="ECO:0000256" key="5">
    <source>
        <dbReference type="PIRSR" id="PIRSR005700-1"/>
    </source>
</evidence>
<evidence type="ECO:0000313" key="7">
    <source>
        <dbReference type="Proteomes" id="UP000003560"/>
    </source>
</evidence>
<keyword evidence="2 4" id="KW-0378">Hydrolase</keyword>
<dbReference type="Proteomes" id="UP000003560">
    <property type="component" value="Unassembled WGS sequence"/>
</dbReference>
<keyword evidence="7" id="KW-1185">Reference proteome</keyword>
<accession>B6GC91</accession>
<evidence type="ECO:0000256" key="1">
    <source>
        <dbReference type="ARBA" id="ARBA00022670"/>
    </source>
</evidence>
<evidence type="ECO:0000256" key="2">
    <source>
        <dbReference type="ARBA" id="ARBA00022801"/>
    </source>
</evidence>
<dbReference type="PIRSF" id="PIRSF005700">
    <property type="entry name" value="PepC"/>
    <property type="match status" value="1"/>
</dbReference>
<gene>
    <name evidence="6" type="ORF">COLSTE_01713</name>
</gene>
<dbReference type="SUPFAM" id="SSF54001">
    <property type="entry name" value="Cysteine proteinases"/>
    <property type="match status" value="1"/>
</dbReference>
<dbReference type="EMBL" id="ABXJ01000095">
    <property type="protein sequence ID" value="EEA90094.1"/>
    <property type="molecule type" value="Genomic_DNA"/>
</dbReference>
<dbReference type="PANTHER" id="PTHR10363">
    <property type="entry name" value="BLEOMYCIN HYDROLASE"/>
    <property type="match status" value="1"/>
</dbReference>
<dbReference type="Pfam" id="PF03051">
    <property type="entry name" value="Peptidase_C1_2"/>
    <property type="match status" value="1"/>
</dbReference>
<dbReference type="AlphaFoldDB" id="B6GC91"/>
<dbReference type="CDD" id="cd00585">
    <property type="entry name" value="Peptidase_C1B"/>
    <property type="match status" value="1"/>
</dbReference>
<keyword evidence="1 4" id="KW-0645">Protease</keyword>
<keyword evidence="3 4" id="KW-0788">Thiol protease</keyword>
<reference evidence="6 7" key="2">
    <citation type="submission" date="2008-10" db="EMBL/GenBank/DDBJ databases">
        <authorList>
            <person name="Fulton L."/>
            <person name="Clifton S."/>
            <person name="Fulton B."/>
            <person name="Xu J."/>
            <person name="Minx P."/>
            <person name="Pepin K.H."/>
            <person name="Johnson M."/>
            <person name="Thiruvilangam P."/>
            <person name="Bhonagiri V."/>
            <person name="Nash W.E."/>
            <person name="Mardis E.R."/>
            <person name="Wilson R.K."/>
        </authorList>
    </citation>
    <scope>NUCLEOTIDE SEQUENCE [LARGE SCALE GENOMIC DNA]</scope>
    <source>
        <strain evidence="6 7">DSM 13279</strain>
    </source>
</reference>
<dbReference type="GO" id="GO:0043418">
    <property type="term" value="P:homocysteine catabolic process"/>
    <property type="evidence" value="ECO:0007669"/>
    <property type="project" value="TreeGrafter"/>
</dbReference>
<dbReference type="InterPro" id="IPR004134">
    <property type="entry name" value="Peptidase_C1B"/>
</dbReference>
<dbReference type="GO" id="GO:0070005">
    <property type="term" value="F:cysteine-type aminopeptidase activity"/>
    <property type="evidence" value="ECO:0007669"/>
    <property type="project" value="InterPro"/>
</dbReference>
<dbReference type="STRING" id="445975.COLSTE_01713"/>
<comment type="caution">
    <text evidence="6">The sequence shown here is derived from an EMBL/GenBank/DDBJ whole genome shotgun (WGS) entry which is preliminary data.</text>
</comment>
<protein>
    <recommendedName>
        <fullName evidence="4">Aminopeptidase</fullName>
    </recommendedName>
</protein>
<dbReference type="GO" id="GO:0006508">
    <property type="term" value="P:proteolysis"/>
    <property type="evidence" value="ECO:0007669"/>
    <property type="project" value="UniProtKB-KW"/>
</dbReference>
<dbReference type="GO" id="GO:0009636">
    <property type="term" value="P:response to toxic substance"/>
    <property type="evidence" value="ECO:0007669"/>
    <property type="project" value="TreeGrafter"/>
</dbReference>
<evidence type="ECO:0000256" key="3">
    <source>
        <dbReference type="ARBA" id="ARBA00022807"/>
    </source>
</evidence>
<dbReference type="PROSITE" id="PS00139">
    <property type="entry name" value="THIOL_PROTEASE_CYS"/>
    <property type="match status" value="1"/>
</dbReference>
<dbReference type="GO" id="GO:0005737">
    <property type="term" value="C:cytoplasm"/>
    <property type="evidence" value="ECO:0007669"/>
    <property type="project" value="TreeGrafter"/>
</dbReference>
<dbReference type="HOGENOM" id="CLU_038600_0_1_11"/>
<feature type="active site" evidence="5">
    <location>
        <position position="407"/>
    </location>
</feature>
<dbReference type="InterPro" id="IPR000169">
    <property type="entry name" value="Pept_cys_AS"/>
</dbReference>
<dbReference type="PANTHER" id="PTHR10363:SF2">
    <property type="entry name" value="BLEOMYCIN HYDROLASE"/>
    <property type="match status" value="1"/>
</dbReference>
<keyword evidence="4" id="KW-0031">Aminopeptidase</keyword>
<sequence length="488" mass="54346">MHDFARNGVLILVGAPFYDAAHGGILMCTSLFHPREECFTMDARSLTPADLSRAHASFADCTCNAIARNAVTSVGVRKAARDPQAVALASTTFDVQLTQGDVCDQERSGRCWMFASLNTMRFRIMKKLKLKTFELSQSYPLFWDKYERCNWFFEHVIETAGEPLASRDIAFLLADPLCDGGQWDMFASLVKKYGVVPKEAMPETACSSNTGDLDGYLTRYIRMGAKRLREAVRTGAEADEVAAIKRELMDGCYRVLAICLGEPPASFEARIRDKDDKLVVNGTYTPIDFFREFVDMNLDDFVSVINAPTDDKPYLHSYSVKFLGNVIEDGGVRHVNLPIEALKRAAIAQLKDGLPVWFGSDVDQGFLPADGVLDPDALDVDTLFGLPIEAGLDKAARLDYGESLMTHAMTLQGVSLDAEGNPTRWRIENSWGDDHGKDGYDIASDRWFDEYVYQVVVDKKYLTAEELAAYEMEPIELAPWDPMGALAH</sequence>
<organism evidence="6 7">
    <name type="scientific">Collinsella stercoris DSM 13279</name>
    <dbReference type="NCBI Taxonomy" id="445975"/>
    <lineage>
        <taxon>Bacteria</taxon>
        <taxon>Bacillati</taxon>
        <taxon>Actinomycetota</taxon>
        <taxon>Coriobacteriia</taxon>
        <taxon>Coriobacteriales</taxon>
        <taxon>Coriobacteriaceae</taxon>
        <taxon>Collinsella</taxon>
    </lineage>
</organism>
<dbReference type="Gene3D" id="3.90.70.10">
    <property type="entry name" value="Cysteine proteinases"/>
    <property type="match status" value="1"/>
</dbReference>
<evidence type="ECO:0000256" key="4">
    <source>
        <dbReference type="PIRNR" id="PIRNR005700"/>
    </source>
</evidence>
<dbReference type="eggNOG" id="COG3579">
    <property type="taxonomic scope" value="Bacteria"/>
</dbReference>
<feature type="active site" evidence="5">
    <location>
        <position position="111"/>
    </location>
</feature>
<dbReference type="InterPro" id="IPR038765">
    <property type="entry name" value="Papain-like_cys_pep_sf"/>
</dbReference>
<evidence type="ECO:0000313" key="6">
    <source>
        <dbReference type="EMBL" id="EEA90094.1"/>
    </source>
</evidence>
<proteinExistence type="inferred from homology"/>
<reference evidence="6 7" key="1">
    <citation type="submission" date="2008-10" db="EMBL/GenBank/DDBJ databases">
        <title>Draft genome sequence of Collinsella stercoris (DSM 13279).</title>
        <authorList>
            <person name="Sudarsanam P."/>
            <person name="Ley R."/>
            <person name="Guruge J."/>
            <person name="Turnbaugh P.J."/>
            <person name="Mahowald M."/>
            <person name="Liep D."/>
            <person name="Gordon J."/>
        </authorList>
    </citation>
    <scope>NUCLEOTIDE SEQUENCE [LARGE SCALE GENOMIC DNA]</scope>
    <source>
        <strain evidence="6 7">DSM 13279</strain>
    </source>
</reference>
<comment type="similarity">
    <text evidence="4">Belongs to the peptidase C1 family.</text>
</comment>
<feature type="active site" evidence="5">
    <location>
        <position position="429"/>
    </location>
</feature>
<dbReference type="MEROPS" id="C01.086"/>